<accession>A0A059TYG5</accession>
<proteinExistence type="predicted"/>
<dbReference type="Gene3D" id="3.40.30.10">
    <property type="entry name" value="Glutaredoxin"/>
    <property type="match status" value="1"/>
</dbReference>
<dbReference type="EMBL" id="KJ508014">
    <property type="protein sequence ID" value="AHZ46199.1"/>
    <property type="molecule type" value="Genomic_DNA"/>
</dbReference>
<evidence type="ECO:0000313" key="1">
    <source>
        <dbReference type="EMBL" id="AHZ46199.1"/>
    </source>
</evidence>
<gene>
    <name evidence="1" type="ORF">1e13</name>
</gene>
<organism evidence="1">
    <name type="scientific">uncultured bacterium N27-1E</name>
    <dbReference type="NCBI Taxonomy" id="1497526"/>
    <lineage>
        <taxon>Bacteria</taxon>
        <taxon>environmental samples</taxon>
    </lineage>
</organism>
<reference evidence="1" key="1">
    <citation type="submission" date="2014-02" db="EMBL/GenBank/DDBJ databases">
        <title>Screening of novel PKS from marine sediment.</title>
        <authorList>
            <person name="Xie F."/>
            <person name="Fu C."/>
            <person name="Dai H."/>
            <person name="Zhang L."/>
        </authorList>
    </citation>
    <scope>NUCLEOTIDE SEQUENCE</scope>
</reference>
<dbReference type="InterPro" id="IPR036249">
    <property type="entry name" value="Thioredoxin-like_sf"/>
</dbReference>
<protein>
    <submittedName>
        <fullName evidence="1">Peroxiredoxin</fullName>
    </submittedName>
</protein>
<dbReference type="AlphaFoldDB" id="A0A059TYG5"/>
<dbReference type="SUPFAM" id="SSF52833">
    <property type="entry name" value="Thioredoxin-like"/>
    <property type="match status" value="1"/>
</dbReference>
<name>A0A059TYG5_9BACT</name>
<sequence length="71" mass="7806">MLSDRDLAVTDLYGLRNQTTHTGPPGIPGLPVPTTILADDKGVVCWIDQSENYQRRSDPDYVLGALQEHIA</sequence>